<dbReference type="NCBIfam" id="TIGR01509">
    <property type="entry name" value="HAD-SF-IA-v3"/>
    <property type="match status" value="1"/>
</dbReference>
<dbReference type="EMBL" id="LQYI01000055">
    <property type="protein sequence ID" value="KYC68769.1"/>
    <property type="molecule type" value="Genomic_DNA"/>
</dbReference>
<name>A0A150KE49_HEYCO</name>
<reference evidence="1 2" key="1">
    <citation type="submission" date="2016-01" db="EMBL/GenBank/DDBJ databases">
        <title>Genome Sequences of Twelve Sporeforming Bacillus Species Isolated from Foods.</title>
        <authorList>
            <person name="Berendsen E.M."/>
            <person name="Wells-Bennik M.H."/>
            <person name="Krawcyk A.O."/>
            <person name="De Jong A."/>
            <person name="Holsappel S."/>
            <person name="Eijlander R.T."/>
            <person name="Kuipers O.P."/>
        </authorList>
    </citation>
    <scope>NUCLEOTIDE SEQUENCE [LARGE SCALE GENOMIC DNA]</scope>
    <source>
        <strain evidence="1 2">B4099</strain>
    </source>
</reference>
<organism evidence="1 2">
    <name type="scientific">Heyndrickxia coagulans</name>
    <name type="common">Weizmannia coagulans</name>
    <dbReference type="NCBI Taxonomy" id="1398"/>
    <lineage>
        <taxon>Bacteria</taxon>
        <taxon>Bacillati</taxon>
        <taxon>Bacillota</taxon>
        <taxon>Bacilli</taxon>
        <taxon>Bacillales</taxon>
        <taxon>Bacillaceae</taxon>
        <taxon>Heyndrickxia</taxon>
    </lineage>
</organism>
<dbReference type="Proteomes" id="UP000075304">
    <property type="component" value="Unassembled WGS sequence"/>
</dbReference>
<accession>A0A150KE49</accession>
<evidence type="ECO:0000313" key="2">
    <source>
        <dbReference type="Proteomes" id="UP000075304"/>
    </source>
</evidence>
<dbReference type="AlphaFoldDB" id="A0A150KE49"/>
<comment type="caution">
    <text evidence="1">The sequence shown here is derived from an EMBL/GenBank/DDBJ whole genome shotgun (WGS) entry which is preliminary data.</text>
</comment>
<dbReference type="InterPro" id="IPR036412">
    <property type="entry name" value="HAD-like_sf"/>
</dbReference>
<dbReference type="InterPro" id="IPR023214">
    <property type="entry name" value="HAD_sf"/>
</dbReference>
<dbReference type="Gene3D" id="3.40.50.1000">
    <property type="entry name" value="HAD superfamily/HAD-like"/>
    <property type="match status" value="1"/>
</dbReference>
<dbReference type="SUPFAM" id="SSF56784">
    <property type="entry name" value="HAD-like"/>
    <property type="match status" value="1"/>
</dbReference>
<protein>
    <submittedName>
        <fullName evidence="1">Uncharacterized protein</fullName>
    </submittedName>
</protein>
<dbReference type="CDD" id="cd07505">
    <property type="entry name" value="HAD_BPGM-like"/>
    <property type="match status" value="1"/>
</dbReference>
<evidence type="ECO:0000313" key="1">
    <source>
        <dbReference type="EMBL" id="KYC68769.1"/>
    </source>
</evidence>
<dbReference type="Pfam" id="PF00702">
    <property type="entry name" value="Hydrolase"/>
    <property type="match status" value="1"/>
</dbReference>
<proteinExistence type="predicted"/>
<gene>
    <name evidence="1" type="ORF">B4099_3725</name>
</gene>
<sequence length="65" mass="7151">MTDRFDFYMSDSEVKRGKPYPDIFLGACQRANEVPDSSLVLEDSLNGLRAAIGASIDCIIVPDLN</sequence>
<dbReference type="PATRIC" id="fig|1398.25.peg.3163"/>
<dbReference type="GO" id="GO:0016791">
    <property type="term" value="F:phosphatase activity"/>
    <property type="evidence" value="ECO:0007669"/>
    <property type="project" value="TreeGrafter"/>
</dbReference>
<dbReference type="InterPro" id="IPR006439">
    <property type="entry name" value="HAD-SF_hydro_IA"/>
</dbReference>
<dbReference type="PANTHER" id="PTHR18901">
    <property type="entry name" value="2-DEOXYGLUCOSE-6-PHOSPHATE PHOSPHATASE 2"/>
    <property type="match status" value="1"/>
</dbReference>
<dbReference type="PANTHER" id="PTHR18901:SF38">
    <property type="entry name" value="PSEUDOURIDINE-5'-PHOSPHATASE"/>
    <property type="match status" value="1"/>
</dbReference>